<name>A0A4Y8IJH1_9BACI</name>
<sequence>MVSYKSFIVTFLLVAGLGLGSFAGFNYWIDPMWTFGHAHEYNDVQAEIDERQQKVNHIYYSDFDYDTLLIGSSRSTYINQHSFTGMDVYNFSVSDLSFKEYKSLIDYAVREKGSEFERIIIGVDFFKSSLSQSKEDLNIDEYIETVEEPFYRWKILLSQDIYEYAKRNYELSKADEIVDLRNYNRENVALAKEFPREVKIKQTEAKIAKFKRMFYGDKYEYNPEFKKVLQDIEAAYPETEILVYTTPTYEGLFNALVEEGNFGDYEKWLEDIVESTDTVYNFMYPNSVTENISNYFDGHHFYPHVGDDIAKKISGAGGVPEDFGRKVTEDNFKEHIDWVRSKIDLKTEGVTQ</sequence>
<gene>
    <name evidence="1" type="ORF">E3U55_11240</name>
</gene>
<proteinExistence type="predicted"/>
<dbReference type="EMBL" id="SOPW01000011">
    <property type="protein sequence ID" value="TFB19278.1"/>
    <property type="molecule type" value="Genomic_DNA"/>
</dbReference>
<keyword evidence="2" id="KW-1185">Reference proteome</keyword>
<reference evidence="1 2" key="1">
    <citation type="submission" date="2019-03" db="EMBL/GenBank/DDBJ databases">
        <authorList>
            <person name="He R.-H."/>
        </authorList>
    </citation>
    <scope>NUCLEOTIDE SEQUENCE [LARGE SCALE GENOMIC DNA]</scope>
    <source>
        <strain evidence="2">SH 714</strain>
    </source>
</reference>
<accession>A0A4Y8IJH1</accession>
<dbReference type="RefSeq" id="WP_134340521.1">
    <property type="nucleotide sequence ID" value="NZ_SOPW01000011.1"/>
</dbReference>
<organism evidence="1 2">
    <name type="scientific">Filobacillus milosensis</name>
    <dbReference type="NCBI Taxonomy" id="94137"/>
    <lineage>
        <taxon>Bacteria</taxon>
        <taxon>Bacillati</taxon>
        <taxon>Bacillota</taxon>
        <taxon>Bacilli</taxon>
        <taxon>Bacillales</taxon>
        <taxon>Bacillaceae</taxon>
        <taxon>Filobacillus</taxon>
    </lineage>
</organism>
<dbReference type="Proteomes" id="UP000297975">
    <property type="component" value="Unassembled WGS sequence"/>
</dbReference>
<dbReference type="OrthoDB" id="5349052at2"/>
<evidence type="ECO:0000313" key="1">
    <source>
        <dbReference type="EMBL" id="TFB19278.1"/>
    </source>
</evidence>
<evidence type="ECO:0000313" key="2">
    <source>
        <dbReference type="Proteomes" id="UP000297975"/>
    </source>
</evidence>
<comment type="caution">
    <text evidence="1">The sequence shown here is derived from an EMBL/GenBank/DDBJ whole genome shotgun (WGS) entry which is preliminary data.</text>
</comment>
<protein>
    <submittedName>
        <fullName evidence="1">Uncharacterized protein</fullName>
    </submittedName>
</protein>
<dbReference type="AlphaFoldDB" id="A0A4Y8IJH1"/>